<dbReference type="EMBL" id="CT868074">
    <property type="protein sequence ID" value="CAK69872.1"/>
    <property type="molecule type" value="Genomic_DNA"/>
</dbReference>
<keyword evidence="3" id="KW-1185">Reference proteome</keyword>
<evidence type="ECO:0000256" key="1">
    <source>
        <dbReference type="SAM" id="Phobius"/>
    </source>
</evidence>
<evidence type="ECO:0000313" key="2">
    <source>
        <dbReference type="EMBL" id="CAK69872.1"/>
    </source>
</evidence>
<dbReference type="RefSeq" id="XP_001437269.1">
    <property type="nucleotide sequence ID" value="XM_001437232.1"/>
</dbReference>
<protein>
    <recommendedName>
        <fullName evidence="4">Transmembrane protein</fullName>
    </recommendedName>
</protein>
<dbReference type="PANTHER" id="PTHR31398">
    <property type="entry name" value="MEIOTIC NUCLEAR DIVISION PROTEIN 1 HOMOLOG"/>
    <property type="match status" value="1"/>
</dbReference>
<dbReference type="AlphaFoldDB" id="A0CGF5"/>
<sequence>MNQLAQGIYCINLGISKLDIFGQTITLKMNKDNYYKTFFGGVVSILLFLIIIMFFSSSIKSFFNKETLVATVLTNFEEIPSQSIIDDATILFAIQIDQENFLSRPFFDIEVLQVSETRQTNGSKIREEQQIQLVPCTVERFTKIFDKYNQNISQTYAELNLDNFLCFKNNATFILEGTHSSLQFSYLKISIKKCNSTQMCASQDERDAEVKLNGSFKIKLYTVNKILNPYNPSENYLQTYIDDSFYFNFLPSIISKSANLFLKQYQVESDQSLTPFQSITSEKFYILDQSEIRERVEFYKEGNLEVASIFLRKSPYKTQIYRSYLKIDNLLSNLGGMQQILFFFLGLLLALYNRFQLLIELANKLYEFMLVEKQAKKMHENNLNLVNQLITERQYLDSKASEHDAKIQLLNPSQINQKENNSKLKFEDQQQIIYKAKRQAKYAKKSTKFYDEESKKAYRSHISNGLEYFQSQINILIRRAKPIKLSFQLLMNYVSCQILFRNKRKIILMNKAMQLQLILCRNQLSSQIDLFNILTKLNEIDKLKEVLLTSDQQLLFDFTPKPIISLDHKDIKIDRFLIEQNSRCDFDLEIKQKEKAIKDAETPQKSLHLKADSQLYERIYKAYDKVLNGLTVSNQYEQYINNQLINQLGAEVQTIFKLSKLIDFSVSFSRTFRRKGQIFQQERLDPEALQI</sequence>
<name>A0CGF5_PARTE</name>
<keyword evidence="1" id="KW-0812">Transmembrane</keyword>
<dbReference type="eggNOG" id="ENOG502SJ6P">
    <property type="taxonomic scope" value="Eukaryota"/>
</dbReference>
<dbReference type="KEGG" id="ptm:GSPATT00007312001"/>
<reference evidence="2 3" key="1">
    <citation type="journal article" date="2006" name="Nature">
        <title>Global trends of whole-genome duplications revealed by the ciliate Paramecium tetraurelia.</title>
        <authorList>
            <consortium name="Genoscope"/>
            <person name="Aury J.-M."/>
            <person name="Jaillon O."/>
            <person name="Duret L."/>
            <person name="Noel B."/>
            <person name="Jubin C."/>
            <person name="Porcel B.M."/>
            <person name="Segurens B."/>
            <person name="Daubin V."/>
            <person name="Anthouard V."/>
            <person name="Aiach N."/>
            <person name="Arnaiz O."/>
            <person name="Billaut A."/>
            <person name="Beisson J."/>
            <person name="Blanc I."/>
            <person name="Bouhouche K."/>
            <person name="Camara F."/>
            <person name="Duharcourt S."/>
            <person name="Guigo R."/>
            <person name="Gogendeau D."/>
            <person name="Katinka M."/>
            <person name="Keller A.-M."/>
            <person name="Kissmehl R."/>
            <person name="Klotz C."/>
            <person name="Koll F."/>
            <person name="Le Moue A."/>
            <person name="Lepere C."/>
            <person name="Malinsky S."/>
            <person name="Nowacki M."/>
            <person name="Nowak J.K."/>
            <person name="Plattner H."/>
            <person name="Poulain J."/>
            <person name="Ruiz F."/>
            <person name="Serrano V."/>
            <person name="Zagulski M."/>
            <person name="Dessen P."/>
            <person name="Betermier M."/>
            <person name="Weissenbach J."/>
            <person name="Scarpelli C."/>
            <person name="Schachter V."/>
            <person name="Sperling L."/>
            <person name="Meyer E."/>
            <person name="Cohen J."/>
            <person name="Wincker P."/>
        </authorList>
    </citation>
    <scope>NUCLEOTIDE SEQUENCE [LARGE SCALE GENOMIC DNA]</scope>
    <source>
        <strain evidence="2 3">Stock d4-2</strain>
    </source>
</reference>
<accession>A0CGF5</accession>
<keyword evidence="1" id="KW-0472">Membrane</keyword>
<proteinExistence type="predicted"/>
<dbReference type="GeneID" id="5023054"/>
<keyword evidence="1" id="KW-1133">Transmembrane helix</keyword>
<dbReference type="Proteomes" id="UP000000600">
    <property type="component" value="Unassembled WGS sequence"/>
</dbReference>
<dbReference type="InParanoid" id="A0CGF5"/>
<gene>
    <name evidence="2" type="ORF">GSPATT00007312001</name>
</gene>
<evidence type="ECO:0000313" key="3">
    <source>
        <dbReference type="Proteomes" id="UP000000600"/>
    </source>
</evidence>
<feature type="transmembrane region" description="Helical" evidence="1">
    <location>
        <begin position="37"/>
        <end position="55"/>
    </location>
</feature>
<dbReference type="OMA" id="FYFNFLP"/>
<evidence type="ECO:0008006" key="4">
    <source>
        <dbReference type="Google" id="ProtNLM"/>
    </source>
</evidence>
<dbReference type="HOGENOM" id="CLU_007792_1_0_1"/>
<organism evidence="2 3">
    <name type="scientific">Paramecium tetraurelia</name>
    <dbReference type="NCBI Taxonomy" id="5888"/>
    <lineage>
        <taxon>Eukaryota</taxon>
        <taxon>Sar</taxon>
        <taxon>Alveolata</taxon>
        <taxon>Ciliophora</taxon>
        <taxon>Intramacronucleata</taxon>
        <taxon>Oligohymenophorea</taxon>
        <taxon>Peniculida</taxon>
        <taxon>Parameciidae</taxon>
        <taxon>Paramecium</taxon>
    </lineage>
</organism>
<dbReference type="OrthoDB" id="297633at2759"/>
<dbReference type="GO" id="GO:0007131">
    <property type="term" value="P:reciprocal meiotic recombination"/>
    <property type="evidence" value="ECO:0000318"/>
    <property type="project" value="GO_Central"/>
</dbReference>
<dbReference type="PANTHER" id="PTHR31398:SF0">
    <property type="entry name" value="MEIOTIC NUCLEAR DIVISION PROTEIN 1 HOMOLOG"/>
    <property type="match status" value="1"/>
</dbReference>
<feature type="transmembrane region" description="Helical" evidence="1">
    <location>
        <begin position="330"/>
        <end position="352"/>
    </location>
</feature>